<feature type="compositionally biased region" description="Low complexity" evidence="1">
    <location>
        <begin position="10"/>
        <end position="27"/>
    </location>
</feature>
<comment type="caution">
    <text evidence="2">The sequence shown here is derived from an EMBL/GenBank/DDBJ whole genome shotgun (WGS) entry which is preliminary data.</text>
</comment>
<organism evidence="2 3">
    <name type="scientific">Clavibacter californiensis</name>
    <dbReference type="NCBI Taxonomy" id="1401995"/>
    <lineage>
        <taxon>Bacteria</taxon>
        <taxon>Bacillati</taxon>
        <taxon>Actinomycetota</taxon>
        <taxon>Actinomycetes</taxon>
        <taxon>Micrococcales</taxon>
        <taxon>Microbacteriaceae</taxon>
        <taxon>Clavibacter</taxon>
    </lineage>
</organism>
<dbReference type="EMBL" id="QWEE01000747">
    <property type="protein sequence ID" value="RII85698.1"/>
    <property type="molecule type" value="Genomic_DNA"/>
</dbReference>
<gene>
    <name evidence="2" type="ORF">DZF98_17285</name>
</gene>
<evidence type="ECO:0000313" key="3">
    <source>
        <dbReference type="Proteomes" id="UP000265355"/>
    </source>
</evidence>
<accession>A0ABX9N0X7</accession>
<feature type="non-terminal residue" evidence="2">
    <location>
        <position position="1"/>
    </location>
</feature>
<feature type="region of interest" description="Disordered" evidence="1">
    <location>
        <begin position="1"/>
        <end position="36"/>
    </location>
</feature>
<evidence type="ECO:0000313" key="2">
    <source>
        <dbReference type="EMBL" id="RII85698.1"/>
    </source>
</evidence>
<sequence length="36" mass="3580">LLTISREARAQAGPATPQGAGAAAEAQGDVDREDGE</sequence>
<reference evidence="2 3" key="1">
    <citation type="submission" date="2018-08" db="EMBL/GenBank/DDBJ databases">
        <title>Genome Sequence of Clavibacter michiganensis Subspecies type strains, and the Atypical Peach-Colored Strains Isolated from Tomato.</title>
        <authorList>
            <person name="Osdaghi E."/>
            <person name="Portier P."/>
            <person name="Briand M."/>
            <person name="Jacques M.-A."/>
        </authorList>
    </citation>
    <scope>NUCLEOTIDE SEQUENCE [LARGE SCALE GENOMIC DNA]</scope>
    <source>
        <strain evidence="2 3">CFBP 8216</strain>
    </source>
</reference>
<keyword evidence="3" id="KW-1185">Reference proteome</keyword>
<evidence type="ECO:0000256" key="1">
    <source>
        <dbReference type="SAM" id="MobiDB-lite"/>
    </source>
</evidence>
<dbReference type="Proteomes" id="UP000265355">
    <property type="component" value="Unassembled WGS sequence"/>
</dbReference>
<name>A0ABX9N0X7_9MICO</name>
<protein>
    <submittedName>
        <fullName evidence="2">MFS transporter</fullName>
    </submittedName>
</protein>
<proteinExistence type="predicted"/>